<sequence>MRGLLCWLVLLFLLQPWESQLQLAGPRCHTGPLDLVFVIDSSRSVRPFEFETMRQFLVGLLRGLNVGPNATRVGVIQYSSQVQSVFPLRAFSRREDMERAIRDLVPLAQGTMTGLAIQYAMNVAFSVAEGARPPEERVPRVAVIVTDGRPQDRVAEVAAQARARGIEIYAVGVQRADVGSLRAMASPPLDEHVFLVESFDLIQEFGLQFQSRLCAIDLCAEGTHGCEHHCVNSPGSYFCRCQVGFVLQPDQRSCRAIDYCSFGNHSCQHECVSTPGGPRCHCREGHDLQPDGRSCQVRDLCNGVDHGCEFQCVSEGLSYHCLCPEGRQLQADGKSCDRCREGHVDLVLLVDGSKSVRPQNFELVKRFVNQIVDFLDVSPEGTRVGLVQFSSRVRTEFPLGRYGTAAEVKQAVLAVEYMERGTMTGLALRHMVEHSFSEAQGARPRALNVPRVGLVFTDGRSQDDISVWAARAKEEGIVMYAVGVGKAVEAELREIASEPAELHVSYAPDFGTMTHLLQNLRGSICPEEGISAGTELRSPCECESLVEFQGRTLGALESLTLNLAQLTARLEHLENQLANQK</sequence>
<feature type="domain" description="VWFA" evidence="13">
    <location>
        <begin position="34"/>
        <end position="213"/>
    </location>
</feature>
<dbReference type="GO" id="GO:0005576">
    <property type="term" value="C:extracellular region"/>
    <property type="evidence" value="ECO:0007669"/>
    <property type="project" value="UniProtKB-SubCell"/>
</dbReference>
<dbReference type="SUPFAM" id="SSF53300">
    <property type="entry name" value="vWA-like"/>
    <property type="match status" value="2"/>
</dbReference>
<dbReference type="FunFam" id="2.10.25.10:FF:000386">
    <property type="entry name" value="matrilin-4 isoform X1"/>
    <property type="match status" value="1"/>
</dbReference>
<evidence type="ECO:0000256" key="4">
    <source>
        <dbReference type="ARBA" id="ARBA00022729"/>
    </source>
</evidence>
<name>A4K2N1_PAPAN</name>
<dbReference type="PROSITE" id="PS01186">
    <property type="entry name" value="EGF_2"/>
    <property type="match status" value="1"/>
</dbReference>
<dbReference type="EMBL" id="DP000036">
    <property type="protein sequence ID" value="ABO52914.1"/>
    <property type="molecule type" value="Genomic_DNA"/>
</dbReference>
<comment type="subunit">
    <text evidence="10">Interacts with COMP.</text>
</comment>
<keyword evidence="6" id="KW-0175">Coiled coil</keyword>
<evidence type="ECO:0000256" key="10">
    <source>
        <dbReference type="ARBA" id="ARBA00062682"/>
    </source>
</evidence>
<evidence type="ECO:0000256" key="7">
    <source>
        <dbReference type="ARBA" id="ARBA00023157"/>
    </source>
</evidence>
<keyword evidence="4 12" id="KW-0732">Signal</keyword>
<comment type="subcellular location">
    <subcellularLocation>
        <location evidence="1">Secreted</location>
    </subcellularLocation>
</comment>
<evidence type="ECO:0000256" key="1">
    <source>
        <dbReference type="ARBA" id="ARBA00004613"/>
    </source>
</evidence>
<dbReference type="PANTHER" id="PTHR24020">
    <property type="entry name" value="COLLAGEN ALPHA"/>
    <property type="match status" value="1"/>
</dbReference>
<dbReference type="SMART" id="SM00179">
    <property type="entry name" value="EGF_CA"/>
    <property type="match status" value="3"/>
</dbReference>
<keyword evidence="7" id="KW-1015">Disulfide bond</keyword>
<dbReference type="InterPro" id="IPR019466">
    <property type="entry name" value="Matrilin_CC_trimer"/>
</dbReference>
<evidence type="ECO:0000256" key="2">
    <source>
        <dbReference type="ARBA" id="ARBA00022525"/>
    </source>
</evidence>
<dbReference type="PROSITE" id="PS50234">
    <property type="entry name" value="VWFA"/>
    <property type="match status" value="2"/>
</dbReference>
<protein>
    <recommendedName>
        <fullName evidence="11">Matrilin-4</fullName>
    </recommendedName>
</protein>
<evidence type="ECO:0000259" key="13">
    <source>
        <dbReference type="PROSITE" id="PS50234"/>
    </source>
</evidence>
<dbReference type="KEGG" id="panu:100137515"/>
<evidence type="ECO:0000256" key="5">
    <source>
        <dbReference type="ARBA" id="ARBA00022737"/>
    </source>
</evidence>
<dbReference type="Gene3D" id="2.10.25.10">
    <property type="entry name" value="Laminin"/>
    <property type="match status" value="3"/>
</dbReference>
<feature type="chain" id="PRO_5002671400" description="Matrilin-4" evidence="12">
    <location>
        <begin position="20"/>
        <end position="581"/>
    </location>
</feature>
<dbReference type="Gene3D" id="1.20.5.30">
    <property type="match status" value="1"/>
</dbReference>
<dbReference type="PRINTS" id="PR00453">
    <property type="entry name" value="VWFADOMAIN"/>
</dbReference>
<reference evidence="14" key="1">
    <citation type="journal article" date="2007" name="Genome Res.">
        <title>Comparative sequence analyses reveal rapid and divergent evolutionary changes of the WFDC locus in the primate lineage.</title>
        <authorList>
            <consortium name="NISC comparative sequencing program"/>
            <person name="Hurle B."/>
            <person name="Swanson W."/>
            <person name="Green E.D."/>
        </authorList>
    </citation>
    <scope>NUCLEOTIDE SEQUENCE</scope>
</reference>
<evidence type="ECO:0000256" key="9">
    <source>
        <dbReference type="ARBA" id="ARBA00055899"/>
    </source>
</evidence>
<keyword evidence="8" id="KW-0325">Glycoprotein</keyword>
<proteinExistence type="predicted"/>
<feature type="domain" description="VWFA" evidence="13">
    <location>
        <begin position="345"/>
        <end position="520"/>
    </location>
</feature>
<dbReference type="SMART" id="SM01279">
    <property type="entry name" value="Matrilin_ccoil"/>
    <property type="match status" value="1"/>
</dbReference>
<dbReference type="FunFam" id="2.10.25.10:FF:000227">
    <property type="entry name" value="Matrilin 4"/>
    <property type="match status" value="1"/>
</dbReference>
<dbReference type="FunFam" id="3.40.50.410:FF:000004">
    <property type="entry name" value="collagen alpha-6(VI) chain"/>
    <property type="match status" value="2"/>
</dbReference>
<evidence type="ECO:0000256" key="8">
    <source>
        <dbReference type="ARBA" id="ARBA00023180"/>
    </source>
</evidence>
<evidence type="ECO:0000256" key="11">
    <source>
        <dbReference type="ARBA" id="ARBA00074605"/>
    </source>
</evidence>
<dbReference type="AlphaFoldDB" id="A4K2N1"/>
<dbReference type="PANTHER" id="PTHR24020:SF14">
    <property type="entry name" value="MATRILIN-4"/>
    <property type="match status" value="1"/>
</dbReference>
<dbReference type="CTD" id="8785"/>
<dbReference type="SMART" id="SM00327">
    <property type="entry name" value="VWA"/>
    <property type="match status" value="2"/>
</dbReference>
<dbReference type="FunFam" id="1.20.5.30:FF:000002">
    <property type="entry name" value="matrilin-4 isoform X1"/>
    <property type="match status" value="1"/>
</dbReference>
<dbReference type="FunFam" id="2.10.25.10:FF:000041">
    <property type="entry name" value="matrilin-2 isoform X1"/>
    <property type="match status" value="1"/>
</dbReference>
<dbReference type="RefSeq" id="NP_001162498.1">
    <property type="nucleotide sequence ID" value="NM_001169027.1"/>
</dbReference>
<dbReference type="Gene3D" id="3.40.50.410">
    <property type="entry name" value="von Willebrand factor, type A domain"/>
    <property type="match status" value="2"/>
</dbReference>
<organism evidence="14">
    <name type="scientific">Papio anubis</name>
    <name type="common">Olive baboon</name>
    <dbReference type="NCBI Taxonomy" id="9555"/>
    <lineage>
        <taxon>Eukaryota</taxon>
        <taxon>Metazoa</taxon>
        <taxon>Chordata</taxon>
        <taxon>Craniata</taxon>
        <taxon>Vertebrata</taxon>
        <taxon>Euteleostomi</taxon>
        <taxon>Mammalia</taxon>
        <taxon>Eutheria</taxon>
        <taxon>Euarchontoglires</taxon>
        <taxon>Primates</taxon>
        <taxon>Haplorrhini</taxon>
        <taxon>Catarrhini</taxon>
        <taxon>Cercopithecidae</taxon>
        <taxon>Cercopithecinae</taxon>
        <taxon>Papio</taxon>
    </lineage>
</organism>
<accession>A4K2N1</accession>
<dbReference type="Pfam" id="PF10393">
    <property type="entry name" value="Matrilin_ccoil"/>
    <property type="match status" value="1"/>
</dbReference>
<dbReference type="InterPro" id="IPR001881">
    <property type="entry name" value="EGF-like_Ca-bd_dom"/>
</dbReference>
<dbReference type="CDD" id="cd01475">
    <property type="entry name" value="vWA_Matrilin"/>
    <property type="match status" value="1"/>
</dbReference>
<dbReference type="InterPro" id="IPR050525">
    <property type="entry name" value="ECM_Assembly_Org"/>
</dbReference>
<dbReference type="InterPro" id="IPR036337">
    <property type="entry name" value="Matrilin_CC_sf"/>
</dbReference>
<feature type="signal peptide" evidence="12">
    <location>
        <begin position="1"/>
        <end position="19"/>
    </location>
</feature>
<evidence type="ECO:0000256" key="3">
    <source>
        <dbReference type="ARBA" id="ARBA00022536"/>
    </source>
</evidence>
<dbReference type="SUPFAM" id="SSF58002">
    <property type="entry name" value="Chicken cartilage matrix protein"/>
    <property type="match status" value="1"/>
</dbReference>
<dbReference type="SUPFAM" id="SSF57196">
    <property type="entry name" value="EGF/Laminin"/>
    <property type="match status" value="2"/>
</dbReference>
<dbReference type="Pfam" id="PF14670">
    <property type="entry name" value="FXa_inhibition"/>
    <property type="match status" value="2"/>
</dbReference>
<dbReference type="Pfam" id="PF00092">
    <property type="entry name" value="VWA"/>
    <property type="match status" value="2"/>
</dbReference>
<dbReference type="InterPro" id="IPR000742">
    <property type="entry name" value="EGF"/>
</dbReference>
<dbReference type="GO" id="GO:0005509">
    <property type="term" value="F:calcium ion binding"/>
    <property type="evidence" value="ECO:0007669"/>
    <property type="project" value="InterPro"/>
</dbReference>
<evidence type="ECO:0000256" key="12">
    <source>
        <dbReference type="SAM" id="SignalP"/>
    </source>
</evidence>
<keyword evidence="2" id="KW-0964">Secreted</keyword>
<evidence type="ECO:0000313" key="14">
    <source>
        <dbReference type="EMBL" id="ABO52914.1"/>
    </source>
</evidence>
<keyword evidence="3" id="KW-0245">EGF-like domain</keyword>
<gene>
    <name evidence="14" type="primary">MATN4</name>
</gene>
<keyword evidence="5" id="KW-0677">Repeat</keyword>
<evidence type="ECO:0000256" key="6">
    <source>
        <dbReference type="ARBA" id="ARBA00023054"/>
    </source>
</evidence>
<dbReference type="InterPro" id="IPR002035">
    <property type="entry name" value="VWF_A"/>
</dbReference>
<dbReference type="InterPro" id="IPR036465">
    <property type="entry name" value="vWFA_dom_sf"/>
</dbReference>
<dbReference type="SMART" id="SM00181">
    <property type="entry name" value="EGF"/>
    <property type="match status" value="3"/>
</dbReference>
<dbReference type="GeneID" id="100137515"/>
<comment type="function">
    <text evidence="9">Major component of the extracellular matrix of cartilage.</text>
</comment>